<dbReference type="PROSITE" id="PS50110">
    <property type="entry name" value="RESPONSE_REGULATORY"/>
    <property type="match status" value="1"/>
</dbReference>
<keyword evidence="3" id="KW-0804">Transcription</keyword>
<dbReference type="Proteomes" id="UP000248863">
    <property type="component" value="Unassembled WGS sequence"/>
</dbReference>
<protein>
    <recommendedName>
        <fullName evidence="6">Response regulatory domain-containing protein</fullName>
    </recommendedName>
</protein>
<evidence type="ECO:0000256" key="3">
    <source>
        <dbReference type="ARBA" id="ARBA00023163"/>
    </source>
</evidence>
<dbReference type="Gene3D" id="3.40.50.2300">
    <property type="match status" value="1"/>
</dbReference>
<feature type="domain" description="Response regulatory" evidence="6">
    <location>
        <begin position="131"/>
        <end position="250"/>
    </location>
</feature>
<evidence type="ECO:0000256" key="5">
    <source>
        <dbReference type="SAM" id="MobiDB-lite"/>
    </source>
</evidence>
<keyword evidence="2" id="KW-0805">Transcription regulation</keyword>
<evidence type="ECO:0000256" key="4">
    <source>
        <dbReference type="PROSITE-ProRule" id="PRU00169"/>
    </source>
</evidence>
<feature type="compositionally biased region" description="Low complexity" evidence="5">
    <location>
        <begin position="117"/>
        <end position="126"/>
    </location>
</feature>
<dbReference type="SMART" id="SM00448">
    <property type="entry name" value="REC"/>
    <property type="match status" value="1"/>
</dbReference>
<dbReference type="PANTHER" id="PTHR44591">
    <property type="entry name" value="STRESS RESPONSE REGULATOR PROTEIN 1"/>
    <property type="match status" value="1"/>
</dbReference>
<evidence type="ECO:0000256" key="1">
    <source>
        <dbReference type="ARBA" id="ARBA00022553"/>
    </source>
</evidence>
<evidence type="ECO:0000313" key="8">
    <source>
        <dbReference type="Proteomes" id="UP000248863"/>
    </source>
</evidence>
<accession>A0A327KSL8</accession>
<feature type="region of interest" description="Disordered" evidence="5">
    <location>
        <begin position="1"/>
        <end position="68"/>
    </location>
</feature>
<evidence type="ECO:0000313" key="7">
    <source>
        <dbReference type="EMBL" id="RAI40633.1"/>
    </source>
</evidence>
<organism evidence="7 8">
    <name type="scientific">Rhodoplanes elegans</name>
    <dbReference type="NCBI Taxonomy" id="29408"/>
    <lineage>
        <taxon>Bacteria</taxon>
        <taxon>Pseudomonadati</taxon>
        <taxon>Pseudomonadota</taxon>
        <taxon>Alphaproteobacteria</taxon>
        <taxon>Hyphomicrobiales</taxon>
        <taxon>Nitrobacteraceae</taxon>
        <taxon>Rhodoplanes</taxon>
    </lineage>
</organism>
<sequence>MSPRRSPIAPASTRCAAPPEARDAATVRRSPVPARGAGLASAAERRGRRRATASAGRPRHTPFRLDRSLTRSGCNRRIDRHPWFNRIFSLPCQNDRWGQGRRGRRMLDRSEPNSSQAEAEPNAAAGPPIPSLLVIDDDTVHRMIIGRVAQRAGYEVVEAASYEQAVALLEQRAYTLISLDLTLGGHGGAEVLHAVAAMDLKTPIVIVSSSNETIRRETAAMANLLSLNVCRTLPKPVDLAQLRALLVEIRQRDAVGLGPAGWSA</sequence>
<evidence type="ECO:0000256" key="2">
    <source>
        <dbReference type="ARBA" id="ARBA00023015"/>
    </source>
</evidence>
<dbReference type="InterPro" id="IPR011006">
    <property type="entry name" value="CheY-like_superfamily"/>
</dbReference>
<dbReference type="OrthoDB" id="9814202at2"/>
<dbReference type="AlphaFoldDB" id="A0A327KSL8"/>
<keyword evidence="1 4" id="KW-0597">Phosphoprotein</keyword>
<evidence type="ECO:0000259" key="6">
    <source>
        <dbReference type="PROSITE" id="PS50110"/>
    </source>
</evidence>
<reference evidence="7 8" key="1">
    <citation type="submission" date="2017-07" db="EMBL/GenBank/DDBJ databases">
        <title>Draft Genome Sequences of Select Purple Nonsulfur Bacteria.</title>
        <authorList>
            <person name="Lasarre B."/>
            <person name="Mckinlay J.B."/>
        </authorList>
    </citation>
    <scope>NUCLEOTIDE SEQUENCE [LARGE SCALE GENOMIC DNA]</scope>
    <source>
        <strain evidence="7 8">DSM 11907</strain>
    </source>
</reference>
<feature type="region of interest" description="Disordered" evidence="5">
    <location>
        <begin position="99"/>
        <end position="130"/>
    </location>
</feature>
<dbReference type="Pfam" id="PF00072">
    <property type="entry name" value="Response_reg"/>
    <property type="match status" value="1"/>
</dbReference>
<keyword evidence="8" id="KW-1185">Reference proteome</keyword>
<gene>
    <name evidence="7" type="ORF">CH338_05605</name>
</gene>
<dbReference type="PANTHER" id="PTHR44591:SF3">
    <property type="entry name" value="RESPONSE REGULATORY DOMAIN-CONTAINING PROTEIN"/>
    <property type="match status" value="1"/>
</dbReference>
<feature type="modified residue" description="4-aspartylphosphate" evidence="4">
    <location>
        <position position="180"/>
    </location>
</feature>
<comment type="caution">
    <text evidence="7">The sequence shown here is derived from an EMBL/GenBank/DDBJ whole genome shotgun (WGS) entry which is preliminary data.</text>
</comment>
<dbReference type="InterPro" id="IPR001789">
    <property type="entry name" value="Sig_transdc_resp-reg_receiver"/>
</dbReference>
<dbReference type="EMBL" id="NPEU01000036">
    <property type="protein sequence ID" value="RAI40633.1"/>
    <property type="molecule type" value="Genomic_DNA"/>
</dbReference>
<proteinExistence type="predicted"/>
<dbReference type="GO" id="GO:0000160">
    <property type="term" value="P:phosphorelay signal transduction system"/>
    <property type="evidence" value="ECO:0007669"/>
    <property type="project" value="InterPro"/>
</dbReference>
<dbReference type="CDD" id="cd00156">
    <property type="entry name" value="REC"/>
    <property type="match status" value="1"/>
</dbReference>
<name>A0A327KSL8_9BRAD</name>
<dbReference type="SUPFAM" id="SSF52172">
    <property type="entry name" value="CheY-like"/>
    <property type="match status" value="1"/>
</dbReference>
<feature type="compositionally biased region" description="Basic residues" evidence="5">
    <location>
        <begin position="46"/>
        <end position="62"/>
    </location>
</feature>
<dbReference type="InterPro" id="IPR050595">
    <property type="entry name" value="Bact_response_regulator"/>
</dbReference>